<organism evidence="1 2">
    <name type="scientific">Algisphaera agarilytica</name>
    <dbReference type="NCBI Taxonomy" id="1385975"/>
    <lineage>
        <taxon>Bacteria</taxon>
        <taxon>Pseudomonadati</taxon>
        <taxon>Planctomycetota</taxon>
        <taxon>Phycisphaerae</taxon>
        <taxon>Phycisphaerales</taxon>
        <taxon>Phycisphaeraceae</taxon>
        <taxon>Algisphaera</taxon>
    </lineage>
</organism>
<dbReference type="EMBL" id="JACHGY010000001">
    <property type="protein sequence ID" value="MBB6431126.1"/>
    <property type="molecule type" value="Genomic_DNA"/>
</dbReference>
<evidence type="ECO:0000313" key="2">
    <source>
        <dbReference type="Proteomes" id="UP000541810"/>
    </source>
</evidence>
<evidence type="ECO:0000313" key="1">
    <source>
        <dbReference type="EMBL" id="MBB6431126.1"/>
    </source>
</evidence>
<keyword evidence="2" id="KW-1185">Reference proteome</keyword>
<dbReference type="AlphaFoldDB" id="A0A7X0H8C8"/>
<accession>A0A7X0H8C8</accession>
<dbReference type="Proteomes" id="UP000541810">
    <property type="component" value="Unassembled WGS sequence"/>
</dbReference>
<proteinExistence type="predicted"/>
<gene>
    <name evidence="1" type="ORF">HNQ40_002932</name>
</gene>
<protein>
    <submittedName>
        <fullName evidence="1">Uncharacterized protein</fullName>
    </submittedName>
</protein>
<reference evidence="1 2" key="1">
    <citation type="submission" date="2020-08" db="EMBL/GenBank/DDBJ databases">
        <title>Genomic Encyclopedia of Type Strains, Phase IV (KMG-IV): sequencing the most valuable type-strain genomes for metagenomic binning, comparative biology and taxonomic classification.</title>
        <authorList>
            <person name="Goeker M."/>
        </authorList>
    </citation>
    <scope>NUCLEOTIDE SEQUENCE [LARGE SCALE GENOMIC DNA]</scope>
    <source>
        <strain evidence="1 2">DSM 103725</strain>
    </source>
</reference>
<name>A0A7X0H8C8_9BACT</name>
<sequence>MTSSTRKTFAELIRVQSNAAAPRLAVKPKREPRYKVVGVCGYGERGSELSLDDFGGDGHTLTEWNRLSDETERLNRRRFGSRYGAKARVK</sequence>
<comment type="caution">
    <text evidence="1">The sequence shown here is derived from an EMBL/GenBank/DDBJ whole genome shotgun (WGS) entry which is preliminary data.</text>
</comment>